<name>A0ABP6SYD4_9ACTN</name>
<reference evidence="2" key="1">
    <citation type="journal article" date="2019" name="Int. J. Syst. Evol. Microbiol.">
        <title>The Global Catalogue of Microorganisms (GCM) 10K type strain sequencing project: providing services to taxonomists for standard genome sequencing and annotation.</title>
        <authorList>
            <consortium name="The Broad Institute Genomics Platform"/>
            <consortium name="The Broad Institute Genome Sequencing Center for Infectious Disease"/>
            <person name="Wu L."/>
            <person name="Ma J."/>
        </authorList>
    </citation>
    <scope>NUCLEOTIDE SEQUENCE [LARGE SCALE GENOMIC DNA]</scope>
    <source>
        <strain evidence="2">JCM 9458</strain>
    </source>
</reference>
<evidence type="ECO:0008006" key="3">
    <source>
        <dbReference type="Google" id="ProtNLM"/>
    </source>
</evidence>
<evidence type="ECO:0000313" key="2">
    <source>
        <dbReference type="Proteomes" id="UP001501676"/>
    </source>
</evidence>
<keyword evidence="2" id="KW-1185">Reference proteome</keyword>
<sequence>MLGIRAATPETFRVLARNEHEVLVGSDDRHLDFRASVRCADGTVDVVTFVQIHNLLGRLYLAPVRLGHAFMLRRMLARAAAQLDPF</sequence>
<organism evidence="1 2">
    <name type="scientific">Cryptosporangium minutisporangium</name>
    <dbReference type="NCBI Taxonomy" id="113569"/>
    <lineage>
        <taxon>Bacteria</taxon>
        <taxon>Bacillati</taxon>
        <taxon>Actinomycetota</taxon>
        <taxon>Actinomycetes</taxon>
        <taxon>Cryptosporangiales</taxon>
        <taxon>Cryptosporangiaceae</taxon>
        <taxon>Cryptosporangium</taxon>
    </lineage>
</organism>
<comment type="caution">
    <text evidence="1">The sequence shown here is derived from an EMBL/GenBank/DDBJ whole genome shotgun (WGS) entry which is preliminary data.</text>
</comment>
<proteinExistence type="predicted"/>
<gene>
    <name evidence="1" type="ORF">GCM10020369_35260</name>
</gene>
<accession>A0ABP6SYD4</accession>
<dbReference type="Pfam" id="PF11066">
    <property type="entry name" value="DUF2867"/>
    <property type="match status" value="1"/>
</dbReference>
<dbReference type="InterPro" id="IPR021295">
    <property type="entry name" value="DUF2867"/>
</dbReference>
<dbReference type="EMBL" id="BAAAYN010000023">
    <property type="protein sequence ID" value="GAA3388569.1"/>
    <property type="molecule type" value="Genomic_DNA"/>
</dbReference>
<evidence type="ECO:0000313" key="1">
    <source>
        <dbReference type="EMBL" id="GAA3388569.1"/>
    </source>
</evidence>
<dbReference type="Proteomes" id="UP001501676">
    <property type="component" value="Unassembled WGS sequence"/>
</dbReference>
<protein>
    <recommendedName>
        <fullName evidence="3">DUF2867 domain-containing protein</fullName>
    </recommendedName>
</protein>